<keyword evidence="3" id="KW-1185">Reference proteome</keyword>
<evidence type="ECO:0000313" key="3">
    <source>
        <dbReference type="Proteomes" id="UP000435036"/>
    </source>
</evidence>
<dbReference type="Proteomes" id="UP000435036">
    <property type="component" value="Unassembled WGS sequence"/>
</dbReference>
<evidence type="ECO:0000259" key="1">
    <source>
        <dbReference type="Pfam" id="PF01872"/>
    </source>
</evidence>
<organism evidence="2 3">
    <name type="scientific">Sphingobacterium humi</name>
    <dbReference type="NCBI Taxonomy" id="1796905"/>
    <lineage>
        <taxon>Bacteria</taxon>
        <taxon>Pseudomonadati</taxon>
        <taxon>Bacteroidota</taxon>
        <taxon>Sphingobacteriia</taxon>
        <taxon>Sphingobacteriales</taxon>
        <taxon>Sphingobacteriaceae</taxon>
        <taxon>Sphingobacterium</taxon>
    </lineage>
</organism>
<dbReference type="EMBL" id="WSQA01000013">
    <property type="protein sequence ID" value="MVZ63484.1"/>
    <property type="molecule type" value="Genomic_DNA"/>
</dbReference>
<dbReference type="Gene3D" id="3.40.430.10">
    <property type="entry name" value="Dihydrofolate Reductase, subunit A"/>
    <property type="match status" value="1"/>
</dbReference>
<evidence type="ECO:0000313" key="2">
    <source>
        <dbReference type="EMBL" id="MVZ63484.1"/>
    </source>
</evidence>
<dbReference type="AlphaFoldDB" id="A0A6N8L322"/>
<accession>A0A6N8L322</accession>
<protein>
    <submittedName>
        <fullName evidence="2">Dihydrofolate reductase</fullName>
    </submittedName>
</protein>
<reference evidence="2 3" key="1">
    <citation type="submission" date="2019-12" db="EMBL/GenBank/DDBJ databases">
        <authorList>
            <person name="Dong K."/>
        </authorList>
    </citation>
    <scope>NUCLEOTIDE SEQUENCE [LARGE SCALE GENOMIC DNA]</scope>
    <source>
        <strain evidence="2 3">JCM 31225</strain>
    </source>
</reference>
<comment type="caution">
    <text evidence="2">The sequence shown here is derived from an EMBL/GenBank/DDBJ whole genome shotgun (WGS) entry which is preliminary data.</text>
</comment>
<dbReference type="RefSeq" id="WP_160370195.1">
    <property type="nucleotide sequence ID" value="NZ_WSQA01000013.1"/>
</dbReference>
<feature type="domain" description="Bacterial bifunctional deaminase-reductase C-terminal" evidence="1">
    <location>
        <begin position="3"/>
        <end position="169"/>
    </location>
</feature>
<dbReference type="InterPro" id="IPR002734">
    <property type="entry name" value="RibDG_C"/>
</dbReference>
<dbReference type="InterPro" id="IPR050765">
    <property type="entry name" value="Riboflavin_Biosynth_HTPR"/>
</dbReference>
<dbReference type="PANTHER" id="PTHR38011">
    <property type="entry name" value="DIHYDROFOLATE REDUCTASE FAMILY PROTEIN (AFU_ORTHOLOGUE AFUA_8G06820)"/>
    <property type="match status" value="1"/>
</dbReference>
<dbReference type="Pfam" id="PF01872">
    <property type="entry name" value="RibD_C"/>
    <property type="match status" value="1"/>
</dbReference>
<dbReference type="GO" id="GO:0008703">
    <property type="term" value="F:5-amino-6-(5-phosphoribosylamino)uracil reductase activity"/>
    <property type="evidence" value="ECO:0007669"/>
    <property type="project" value="InterPro"/>
</dbReference>
<proteinExistence type="predicted"/>
<dbReference type="GO" id="GO:0009231">
    <property type="term" value="P:riboflavin biosynthetic process"/>
    <property type="evidence" value="ECO:0007669"/>
    <property type="project" value="InterPro"/>
</dbReference>
<dbReference type="OrthoDB" id="195113at2"/>
<name>A0A6N8L322_9SPHI</name>
<sequence length="177" mass="20053">MRKVYIYIACSLDGFIAKPGDNLSFLSLVEKEGEDYGYAQFTAGIDSIIIGRKTFDYVAREIGTQHYDNGEWDIYVISHKERASKGRIRFYSGDIASLIATLRSKNGKDIYCDGGAEIIHELLKKDLIDELIISVIPVLLGEGIRLFKEGRPEQHLSFLSAKTFDTGLVQLHYKRNR</sequence>
<dbReference type="SUPFAM" id="SSF53597">
    <property type="entry name" value="Dihydrofolate reductase-like"/>
    <property type="match status" value="1"/>
</dbReference>
<dbReference type="InterPro" id="IPR024072">
    <property type="entry name" value="DHFR-like_dom_sf"/>
</dbReference>
<gene>
    <name evidence="2" type="ORF">GQF63_15760</name>
</gene>
<dbReference type="PANTHER" id="PTHR38011:SF11">
    <property type="entry name" value="2,5-DIAMINO-6-RIBOSYLAMINO-4(3H)-PYRIMIDINONE 5'-PHOSPHATE REDUCTASE"/>
    <property type="match status" value="1"/>
</dbReference>